<proteinExistence type="predicted"/>
<name>M0BX24_9EURY</name>
<dbReference type="EMBL" id="AOIQ01000003">
    <property type="protein sequence ID" value="ELZ14224.1"/>
    <property type="molecule type" value="Genomic_DNA"/>
</dbReference>
<dbReference type="AlphaFoldDB" id="M0BX24"/>
<evidence type="ECO:0000313" key="3">
    <source>
        <dbReference type="Proteomes" id="UP000011560"/>
    </source>
</evidence>
<dbReference type="OrthoDB" id="157587at2157"/>
<protein>
    <submittedName>
        <fullName evidence="2">Uncharacterized protein</fullName>
    </submittedName>
</protein>
<feature type="region of interest" description="Disordered" evidence="1">
    <location>
        <begin position="137"/>
        <end position="291"/>
    </location>
</feature>
<organism evidence="2 3">
    <name type="scientific">Halovivax asiaticus JCM 14624</name>
    <dbReference type="NCBI Taxonomy" id="1227490"/>
    <lineage>
        <taxon>Archaea</taxon>
        <taxon>Methanobacteriati</taxon>
        <taxon>Methanobacteriota</taxon>
        <taxon>Stenosarchaea group</taxon>
        <taxon>Halobacteria</taxon>
        <taxon>Halobacteriales</taxon>
        <taxon>Natrialbaceae</taxon>
        <taxon>Halovivax</taxon>
    </lineage>
</organism>
<feature type="compositionally biased region" description="Acidic residues" evidence="1">
    <location>
        <begin position="275"/>
        <end position="291"/>
    </location>
</feature>
<feature type="compositionally biased region" description="Basic and acidic residues" evidence="1">
    <location>
        <begin position="208"/>
        <end position="221"/>
    </location>
</feature>
<evidence type="ECO:0000256" key="1">
    <source>
        <dbReference type="SAM" id="MobiDB-lite"/>
    </source>
</evidence>
<feature type="compositionally biased region" description="Basic and acidic residues" evidence="1">
    <location>
        <begin position="185"/>
        <end position="199"/>
    </location>
</feature>
<feature type="compositionally biased region" description="Low complexity" evidence="1">
    <location>
        <begin position="229"/>
        <end position="255"/>
    </location>
</feature>
<feature type="compositionally biased region" description="Basic and acidic residues" evidence="1">
    <location>
        <begin position="148"/>
        <end position="159"/>
    </location>
</feature>
<keyword evidence="3" id="KW-1185">Reference proteome</keyword>
<accession>M0BX24</accession>
<comment type="caution">
    <text evidence="2">The sequence shown here is derived from an EMBL/GenBank/DDBJ whole genome shotgun (WGS) entry which is preliminary data.</text>
</comment>
<dbReference type="Pfam" id="PF24414">
    <property type="entry name" value="DUF7547"/>
    <property type="match status" value="1"/>
</dbReference>
<dbReference type="InterPro" id="IPR055969">
    <property type="entry name" value="DUF7547"/>
</dbReference>
<reference evidence="2 3" key="1">
    <citation type="journal article" date="2014" name="PLoS Genet.">
        <title>Phylogenetically driven sequencing of extremely halophilic archaea reveals strategies for static and dynamic osmo-response.</title>
        <authorList>
            <person name="Becker E.A."/>
            <person name="Seitzer P.M."/>
            <person name="Tritt A."/>
            <person name="Larsen D."/>
            <person name="Krusor M."/>
            <person name="Yao A.I."/>
            <person name="Wu D."/>
            <person name="Madern D."/>
            <person name="Eisen J.A."/>
            <person name="Darling A.E."/>
            <person name="Facciotti M.T."/>
        </authorList>
    </citation>
    <scope>NUCLEOTIDE SEQUENCE [LARGE SCALE GENOMIC DNA]</scope>
    <source>
        <strain evidence="2 3">JCM 14624</strain>
    </source>
</reference>
<gene>
    <name evidence="2" type="ORF">C479_00802</name>
</gene>
<sequence>MSRDKRTAALEDLADAIRDLSDAIDDRPRGRSVRPPSMSDLLRVTDELAIPTLITLLEAQIRALKAMQRGSRLVRRGNQAEGRIRSSIRKGRTRRPDTDGMVDQLGTTIDAIQARLGDTDEETQALLDRTRSIYEEIDRTIAPQTDDSSSRDDGYRIEIDDGDGDTTGSAEGIGGRPSTGSTRSAADHVDVDAELRTLKDQYGTGAEPDPRAGTDDTHDGEQSGPPGQTDDPTVDSDSVTDGQSAVDDGADAGSGSHDESGSNDDEQEPAKQDSEESTTDSAEDEPGDVDR</sequence>
<evidence type="ECO:0000313" key="2">
    <source>
        <dbReference type="EMBL" id="ELZ14224.1"/>
    </source>
</evidence>
<dbReference type="Proteomes" id="UP000011560">
    <property type="component" value="Unassembled WGS sequence"/>
</dbReference>
<dbReference type="RefSeq" id="WP_007696421.1">
    <property type="nucleotide sequence ID" value="NZ_AOIQ01000003.1"/>
</dbReference>